<comment type="caution">
    <text evidence="1">The sequence shown here is derived from an EMBL/GenBank/DDBJ whole genome shotgun (WGS) entry which is preliminary data.</text>
</comment>
<organism evidence="1 2">
    <name type="scientific">Phaeocystidibacter luteus</name>
    <dbReference type="NCBI Taxonomy" id="911197"/>
    <lineage>
        <taxon>Bacteria</taxon>
        <taxon>Pseudomonadati</taxon>
        <taxon>Bacteroidota</taxon>
        <taxon>Flavobacteriia</taxon>
        <taxon>Flavobacteriales</taxon>
        <taxon>Phaeocystidibacteraceae</taxon>
        <taxon>Phaeocystidibacter</taxon>
    </lineage>
</organism>
<dbReference type="Proteomes" id="UP000468650">
    <property type="component" value="Unassembled WGS sequence"/>
</dbReference>
<dbReference type="OrthoDB" id="1003648at2"/>
<dbReference type="AlphaFoldDB" id="A0A6N6RGP1"/>
<dbReference type="RefSeq" id="WP_151667880.1">
    <property type="nucleotide sequence ID" value="NZ_WBVO01000009.1"/>
</dbReference>
<reference evidence="1 2" key="1">
    <citation type="submission" date="2019-09" db="EMBL/GenBank/DDBJ databases">
        <title>Genomes of family Cryomorphaceae.</title>
        <authorList>
            <person name="Bowman J.P."/>
        </authorList>
    </citation>
    <scope>NUCLEOTIDE SEQUENCE [LARGE SCALE GENOMIC DNA]</scope>
    <source>
        <strain evidence="1 2">LMG 25704</strain>
    </source>
</reference>
<proteinExistence type="predicted"/>
<evidence type="ECO:0000313" key="1">
    <source>
        <dbReference type="EMBL" id="KAB2808066.1"/>
    </source>
</evidence>
<evidence type="ECO:0000313" key="2">
    <source>
        <dbReference type="Proteomes" id="UP000468650"/>
    </source>
</evidence>
<gene>
    <name evidence="1" type="ORF">F8C67_10875</name>
</gene>
<name>A0A6N6RGP1_9FLAO</name>
<protein>
    <submittedName>
        <fullName evidence="1">Uncharacterized protein</fullName>
    </submittedName>
</protein>
<accession>A0A6N6RGP1</accession>
<dbReference type="EMBL" id="WBVO01000009">
    <property type="protein sequence ID" value="KAB2808066.1"/>
    <property type="molecule type" value="Genomic_DNA"/>
</dbReference>
<sequence>MADSSCNPQIIQLLSTKSSTKQYVYRQTVEIFKEFKNQLKKIAEELNDNICNVDASVVVDFVDRGAYEAEIRFSGDIIIFQMHTNVFTFEKTHGIWKNSYVREDSMRAYFGMINMYNFLTDSLKFNRLGDVGHLIGRIFVNRDQHFFVEGKRQFGYQFNNVAGDVLDPAKIREIVEMSVIYALDFDLTTPDFNSHRYITVQQIQMLSSDLRNSTSKKLGFKFKANIDTKGEKKS</sequence>
<keyword evidence="2" id="KW-1185">Reference proteome</keyword>